<dbReference type="SUPFAM" id="SSF48726">
    <property type="entry name" value="Immunoglobulin"/>
    <property type="match status" value="2"/>
</dbReference>
<evidence type="ECO:0000256" key="2">
    <source>
        <dbReference type="ARBA" id="ARBA00023136"/>
    </source>
</evidence>
<evidence type="ECO:0000313" key="8">
    <source>
        <dbReference type="Proteomes" id="UP000596742"/>
    </source>
</evidence>
<dbReference type="OrthoDB" id="6188290at2759"/>
<evidence type="ECO:0000256" key="5">
    <source>
        <dbReference type="ARBA" id="ARBA00023319"/>
    </source>
</evidence>
<dbReference type="PANTHER" id="PTHR11640">
    <property type="entry name" value="NEPHRIN"/>
    <property type="match status" value="1"/>
</dbReference>
<dbReference type="GO" id="GO:0016020">
    <property type="term" value="C:membrane"/>
    <property type="evidence" value="ECO:0007669"/>
    <property type="project" value="UniProtKB-SubCell"/>
</dbReference>
<feature type="domain" description="Immunoglobulin" evidence="6">
    <location>
        <begin position="164"/>
        <end position="243"/>
    </location>
</feature>
<name>A0A8B6E6X3_MYTGA</name>
<evidence type="ECO:0000256" key="3">
    <source>
        <dbReference type="ARBA" id="ARBA00023157"/>
    </source>
</evidence>
<evidence type="ECO:0000256" key="4">
    <source>
        <dbReference type="ARBA" id="ARBA00023180"/>
    </source>
</evidence>
<organism evidence="7 8">
    <name type="scientific">Mytilus galloprovincialis</name>
    <name type="common">Mediterranean mussel</name>
    <dbReference type="NCBI Taxonomy" id="29158"/>
    <lineage>
        <taxon>Eukaryota</taxon>
        <taxon>Metazoa</taxon>
        <taxon>Spiralia</taxon>
        <taxon>Lophotrochozoa</taxon>
        <taxon>Mollusca</taxon>
        <taxon>Bivalvia</taxon>
        <taxon>Autobranchia</taxon>
        <taxon>Pteriomorphia</taxon>
        <taxon>Mytilida</taxon>
        <taxon>Mytiloidea</taxon>
        <taxon>Mytilidae</taxon>
        <taxon>Mytilinae</taxon>
        <taxon>Mytilus</taxon>
    </lineage>
</organism>
<keyword evidence="3" id="KW-1015">Disulfide bond</keyword>
<dbReference type="InterPro" id="IPR036179">
    <property type="entry name" value="Ig-like_dom_sf"/>
</dbReference>
<keyword evidence="4" id="KW-0325">Glycoprotein</keyword>
<keyword evidence="5" id="KW-0393">Immunoglobulin domain</keyword>
<dbReference type="EMBL" id="UYJE01004660">
    <property type="protein sequence ID" value="VDI30150.1"/>
    <property type="molecule type" value="Genomic_DNA"/>
</dbReference>
<sequence length="243" mass="27499">MKHMIDKIQLYEDVDKCALRIVMIFEAVFLIAESSKVKYSYFTVGQTVLLKCTDGALKLNSAVWTGPAQNGIQKGAPVSVTEVDGKRSKWNVLQYTDDGRVLNNLLHRNRLTVTESYDLQIVNTSTLDEGLYMCHLGQNEVFSRIILKIKTLPSNMTFAYATKEKILHRKENTTLHILCSVQDGIPDSLSIIRNNKTVKSGEGSSLEYIFLPTRLDHGLKYTCEARSSLFKQPLKETIHLDIK</sequence>
<keyword evidence="8" id="KW-1185">Reference proteome</keyword>
<dbReference type="InterPro" id="IPR013783">
    <property type="entry name" value="Ig-like_fold"/>
</dbReference>
<evidence type="ECO:0000313" key="7">
    <source>
        <dbReference type="EMBL" id="VDI30150.1"/>
    </source>
</evidence>
<comment type="subcellular location">
    <subcellularLocation>
        <location evidence="1">Membrane</location>
        <topology evidence="1">Single-pass type I membrane protein</topology>
    </subcellularLocation>
</comment>
<dbReference type="Proteomes" id="UP000596742">
    <property type="component" value="Unassembled WGS sequence"/>
</dbReference>
<reference evidence="7" key="1">
    <citation type="submission" date="2018-11" db="EMBL/GenBank/DDBJ databases">
        <authorList>
            <person name="Alioto T."/>
            <person name="Alioto T."/>
        </authorList>
    </citation>
    <scope>NUCLEOTIDE SEQUENCE</scope>
</reference>
<accession>A0A8B6E6X3</accession>
<protein>
    <recommendedName>
        <fullName evidence="6">Immunoglobulin domain-containing protein</fullName>
    </recommendedName>
</protein>
<keyword evidence="2" id="KW-0472">Membrane</keyword>
<dbReference type="Gene3D" id="2.60.40.10">
    <property type="entry name" value="Immunoglobulins"/>
    <property type="match status" value="2"/>
</dbReference>
<gene>
    <name evidence="7" type="ORF">MGAL_10B037934</name>
</gene>
<proteinExistence type="predicted"/>
<dbReference type="InterPro" id="IPR051275">
    <property type="entry name" value="Cell_adhesion_signaling"/>
</dbReference>
<feature type="domain" description="Immunoglobulin" evidence="6">
    <location>
        <begin position="37"/>
        <end position="150"/>
    </location>
</feature>
<evidence type="ECO:0000259" key="6">
    <source>
        <dbReference type="SMART" id="SM00409"/>
    </source>
</evidence>
<dbReference type="AlphaFoldDB" id="A0A8B6E6X3"/>
<feature type="non-terminal residue" evidence="7">
    <location>
        <position position="243"/>
    </location>
</feature>
<evidence type="ECO:0000256" key="1">
    <source>
        <dbReference type="ARBA" id="ARBA00004479"/>
    </source>
</evidence>
<dbReference type="SMART" id="SM00409">
    <property type="entry name" value="IG"/>
    <property type="match status" value="2"/>
</dbReference>
<comment type="caution">
    <text evidence="7">The sequence shown here is derived from an EMBL/GenBank/DDBJ whole genome shotgun (WGS) entry which is preliminary data.</text>
</comment>
<dbReference type="InterPro" id="IPR003599">
    <property type="entry name" value="Ig_sub"/>
</dbReference>